<accession>A0A3P6TWK2</accession>
<dbReference type="AlphaFoldDB" id="A0A3P6TWK2"/>
<gene>
    <name evidence="1" type="ORF">CGOC_LOCUS6618</name>
</gene>
<keyword evidence="2" id="KW-1185">Reference proteome</keyword>
<protein>
    <submittedName>
        <fullName evidence="1">Uncharacterized protein</fullName>
    </submittedName>
</protein>
<reference evidence="1 2" key="1">
    <citation type="submission" date="2018-11" db="EMBL/GenBank/DDBJ databases">
        <authorList>
            <consortium name="Pathogen Informatics"/>
        </authorList>
    </citation>
    <scope>NUCLEOTIDE SEQUENCE [LARGE SCALE GENOMIC DNA]</scope>
</reference>
<proteinExistence type="predicted"/>
<dbReference type="OrthoDB" id="18193at2759"/>
<dbReference type="EMBL" id="UYRV01021885">
    <property type="protein sequence ID" value="VDK70424.1"/>
    <property type="molecule type" value="Genomic_DNA"/>
</dbReference>
<evidence type="ECO:0000313" key="2">
    <source>
        <dbReference type="Proteomes" id="UP000271889"/>
    </source>
</evidence>
<dbReference type="Proteomes" id="UP000271889">
    <property type="component" value="Unassembled WGS sequence"/>
</dbReference>
<evidence type="ECO:0000313" key="1">
    <source>
        <dbReference type="EMBL" id="VDK70424.1"/>
    </source>
</evidence>
<organism evidence="1 2">
    <name type="scientific">Cylicostephanus goldi</name>
    <name type="common">Nematode worm</name>
    <dbReference type="NCBI Taxonomy" id="71465"/>
    <lineage>
        <taxon>Eukaryota</taxon>
        <taxon>Metazoa</taxon>
        <taxon>Ecdysozoa</taxon>
        <taxon>Nematoda</taxon>
        <taxon>Chromadorea</taxon>
        <taxon>Rhabditida</taxon>
        <taxon>Rhabditina</taxon>
        <taxon>Rhabditomorpha</taxon>
        <taxon>Strongyloidea</taxon>
        <taxon>Strongylidae</taxon>
        <taxon>Cylicostephanus</taxon>
    </lineage>
</organism>
<name>A0A3P6TWK2_CYLGO</name>
<sequence>MNAMSNKRFIVTSGKAYDELRRIFADRVMCITNAGALGPIEQLKCVFTKHKATFSGLDIFSRCLECNGTSFVKVPGIVIEALFDNHVTCKNVFHDESFDAAAWTERLRVFDEGYCGEIGCRVLPPEEGHLVVACHGGIINITYTNIVQHDALEEGVDIIVRKVSLYSHTFQSG</sequence>